<name>A0A9D5KA85_UNCW3</name>
<dbReference type="EMBL" id="WJKJ01000089">
    <property type="protein sequence ID" value="MBD3364131.1"/>
    <property type="molecule type" value="Genomic_DNA"/>
</dbReference>
<dbReference type="CDD" id="cd02440">
    <property type="entry name" value="AdoMet_MTases"/>
    <property type="match status" value="1"/>
</dbReference>
<evidence type="ECO:0000313" key="3">
    <source>
        <dbReference type="Proteomes" id="UP000630660"/>
    </source>
</evidence>
<dbReference type="InterPro" id="IPR013216">
    <property type="entry name" value="Methyltransf_11"/>
</dbReference>
<dbReference type="InterPro" id="IPR050508">
    <property type="entry name" value="Methyltransf_Superfamily"/>
</dbReference>
<proteinExistence type="predicted"/>
<dbReference type="GO" id="GO:0008757">
    <property type="term" value="F:S-adenosylmethionine-dependent methyltransferase activity"/>
    <property type="evidence" value="ECO:0007669"/>
    <property type="project" value="InterPro"/>
</dbReference>
<gene>
    <name evidence="2" type="ORF">GF359_02845</name>
</gene>
<evidence type="ECO:0000313" key="2">
    <source>
        <dbReference type="EMBL" id="MBD3364131.1"/>
    </source>
</evidence>
<dbReference type="PANTHER" id="PTHR42912:SF80">
    <property type="entry name" value="METHYLTRANSFERASE DOMAIN-CONTAINING PROTEIN"/>
    <property type="match status" value="1"/>
</dbReference>
<dbReference type="GO" id="GO:0032259">
    <property type="term" value="P:methylation"/>
    <property type="evidence" value="ECO:0007669"/>
    <property type="project" value="UniProtKB-KW"/>
</dbReference>
<reference evidence="2" key="1">
    <citation type="submission" date="2019-11" db="EMBL/GenBank/DDBJ databases">
        <title>Microbial mats filling the niche in hypersaline microbial mats.</title>
        <authorList>
            <person name="Wong H.L."/>
            <person name="Macleod F.I."/>
            <person name="White R.A. III"/>
            <person name="Burns B.P."/>
        </authorList>
    </citation>
    <scope>NUCLEOTIDE SEQUENCE</scope>
    <source>
        <strain evidence="2">Bin_327</strain>
    </source>
</reference>
<comment type="caution">
    <text evidence="2">The sequence shown here is derived from an EMBL/GenBank/DDBJ whole genome shotgun (WGS) entry which is preliminary data.</text>
</comment>
<accession>A0A9D5KA85</accession>
<dbReference type="AlphaFoldDB" id="A0A9D5KA85"/>
<sequence>MLVSLSAVYSLLAPLYRLFLGFPLLGLASEQRAAARFVKGKRVLEVGCGTGYMLARIASIHREVTGLDLSAGMLRQARKRLRGSLYKINLIRASYYDIPFPAGYFDSVLATFTLTHAADLAPVAAELSRVLAPGGRLVIVDAGPANKSTVFSKGINRLWRFLGDHPRGEEPILSGAGLKTVYRRELSKFGTVHLLVAVKPA</sequence>
<dbReference type="InterPro" id="IPR029063">
    <property type="entry name" value="SAM-dependent_MTases_sf"/>
</dbReference>
<feature type="domain" description="Methyltransferase type 11" evidence="1">
    <location>
        <begin position="44"/>
        <end position="139"/>
    </location>
</feature>
<organism evidence="2 3">
    <name type="scientific">candidate division WOR-3 bacterium</name>
    <dbReference type="NCBI Taxonomy" id="2052148"/>
    <lineage>
        <taxon>Bacteria</taxon>
        <taxon>Bacteria division WOR-3</taxon>
    </lineage>
</organism>
<protein>
    <submittedName>
        <fullName evidence="2">Methyltransferase domain-containing protein</fullName>
    </submittedName>
</protein>
<dbReference type="Pfam" id="PF08241">
    <property type="entry name" value="Methyltransf_11"/>
    <property type="match status" value="1"/>
</dbReference>
<dbReference type="Proteomes" id="UP000630660">
    <property type="component" value="Unassembled WGS sequence"/>
</dbReference>
<evidence type="ECO:0000259" key="1">
    <source>
        <dbReference type="Pfam" id="PF08241"/>
    </source>
</evidence>
<dbReference type="SUPFAM" id="SSF53335">
    <property type="entry name" value="S-adenosyl-L-methionine-dependent methyltransferases"/>
    <property type="match status" value="1"/>
</dbReference>
<dbReference type="PANTHER" id="PTHR42912">
    <property type="entry name" value="METHYLTRANSFERASE"/>
    <property type="match status" value="1"/>
</dbReference>
<dbReference type="Gene3D" id="3.40.50.150">
    <property type="entry name" value="Vaccinia Virus protein VP39"/>
    <property type="match status" value="1"/>
</dbReference>
<keyword evidence="2" id="KW-0489">Methyltransferase</keyword>
<keyword evidence="2" id="KW-0808">Transferase</keyword>